<comment type="caution">
    <text evidence="2">The sequence shown here is derived from an EMBL/GenBank/DDBJ whole genome shotgun (WGS) entry which is preliminary data.</text>
</comment>
<dbReference type="GO" id="GO:0006508">
    <property type="term" value="P:proteolysis"/>
    <property type="evidence" value="ECO:0007669"/>
    <property type="project" value="InterPro"/>
</dbReference>
<sequence>MNLCFHCFRNVEVHEEHGGELFYYFIESGNKQAEEPLLLWLTGLPRCSALSGLALEIGPLKFVSAEYNGSLPSLSWKKNK</sequence>
<accession>A0A8J5FKA4</accession>
<dbReference type="EMBL" id="JACMSC010000014">
    <property type="protein sequence ID" value="KAG6490012.1"/>
    <property type="molecule type" value="Genomic_DNA"/>
</dbReference>
<evidence type="ECO:0000313" key="2">
    <source>
        <dbReference type="EMBL" id="KAG6490012.1"/>
    </source>
</evidence>
<dbReference type="SUPFAM" id="SSF53474">
    <property type="entry name" value="alpha/beta-Hydrolases"/>
    <property type="match status" value="1"/>
</dbReference>
<dbReference type="InterPro" id="IPR001563">
    <property type="entry name" value="Peptidase_S10"/>
</dbReference>
<dbReference type="Proteomes" id="UP000734854">
    <property type="component" value="Unassembled WGS sequence"/>
</dbReference>
<dbReference type="Pfam" id="PF00450">
    <property type="entry name" value="Peptidase_S10"/>
    <property type="match status" value="1"/>
</dbReference>
<organism evidence="2 3">
    <name type="scientific">Zingiber officinale</name>
    <name type="common">Ginger</name>
    <name type="synonym">Amomum zingiber</name>
    <dbReference type="NCBI Taxonomy" id="94328"/>
    <lineage>
        <taxon>Eukaryota</taxon>
        <taxon>Viridiplantae</taxon>
        <taxon>Streptophyta</taxon>
        <taxon>Embryophyta</taxon>
        <taxon>Tracheophyta</taxon>
        <taxon>Spermatophyta</taxon>
        <taxon>Magnoliopsida</taxon>
        <taxon>Liliopsida</taxon>
        <taxon>Zingiberales</taxon>
        <taxon>Zingiberaceae</taxon>
        <taxon>Zingiber</taxon>
    </lineage>
</organism>
<dbReference type="GO" id="GO:0004185">
    <property type="term" value="F:serine-type carboxypeptidase activity"/>
    <property type="evidence" value="ECO:0007669"/>
    <property type="project" value="InterPro"/>
</dbReference>
<gene>
    <name evidence="2" type="ORF">ZIOFF_051294</name>
</gene>
<evidence type="ECO:0000256" key="1">
    <source>
        <dbReference type="ARBA" id="ARBA00009431"/>
    </source>
</evidence>
<dbReference type="InterPro" id="IPR029058">
    <property type="entry name" value="AB_hydrolase_fold"/>
</dbReference>
<dbReference type="Gene3D" id="3.40.50.1820">
    <property type="entry name" value="alpha/beta hydrolase"/>
    <property type="match status" value="1"/>
</dbReference>
<name>A0A8J5FKA4_ZINOF</name>
<reference evidence="2 3" key="1">
    <citation type="submission" date="2020-08" db="EMBL/GenBank/DDBJ databases">
        <title>Plant Genome Project.</title>
        <authorList>
            <person name="Zhang R.-G."/>
        </authorList>
    </citation>
    <scope>NUCLEOTIDE SEQUENCE [LARGE SCALE GENOMIC DNA]</scope>
    <source>
        <tissue evidence="2">Rhizome</tissue>
    </source>
</reference>
<proteinExistence type="inferred from homology"/>
<dbReference type="AlphaFoldDB" id="A0A8J5FKA4"/>
<comment type="similarity">
    <text evidence="1">Belongs to the peptidase S10 family.</text>
</comment>
<protein>
    <submittedName>
        <fullName evidence="2">Uncharacterized protein</fullName>
    </submittedName>
</protein>
<keyword evidence="3" id="KW-1185">Reference proteome</keyword>
<evidence type="ECO:0000313" key="3">
    <source>
        <dbReference type="Proteomes" id="UP000734854"/>
    </source>
</evidence>